<feature type="compositionally biased region" description="Acidic residues" evidence="1">
    <location>
        <begin position="762"/>
        <end position="774"/>
    </location>
</feature>
<name>A0A9R1T393_9HYME</name>
<evidence type="ECO:0000256" key="1">
    <source>
        <dbReference type="SAM" id="MobiDB-lite"/>
    </source>
</evidence>
<feature type="compositionally biased region" description="Low complexity" evidence="1">
    <location>
        <begin position="409"/>
        <end position="420"/>
    </location>
</feature>
<feature type="compositionally biased region" description="Basic and acidic residues" evidence="1">
    <location>
        <begin position="287"/>
        <end position="302"/>
    </location>
</feature>
<dbReference type="AlphaFoldDB" id="A0A9R1T393"/>
<feature type="region of interest" description="Disordered" evidence="1">
    <location>
        <begin position="287"/>
        <end position="601"/>
    </location>
</feature>
<evidence type="ECO:0000313" key="3">
    <source>
        <dbReference type="RefSeq" id="XP_011302132.1"/>
    </source>
</evidence>
<gene>
    <name evidence="3" type="primary">LOC105265974</name>
</gene>
<organism evidence="2 3">
    <name type="scientific">Fopius arisanus</name>
    <dbReference type="NCBI Taxonomy" id="64838"/>
    <lineage>
        <taxon>Eukaryota</taxon>
        <taxon>Metazoa</taxon>
        <taxon>Ecdysozoa</taxon>
        <taxon>Arthropoda</taxon>
        <taxon>Hexapoda</taxon>
        <taxon>Insecta</taxon>
        <taxon>Pterygota</taxon>
        <taxon>Neoptera</taxon>
        <taxon>Endopterygota</taxon>
        <taxon>Hymenoptera</taxon>
        <taxon>Apocrita</taxon>
        <taxon>Ichneumonoidea</taxon>
        <taxon>Braconidae</taxon>
        <taxon>Opiinae</taxon>
        <taxon>Fopius</taxon>
    </lineage>
</organism>
<feature type="compositionally biased region" description="Low complexity" evidence="1">
    <location>
        <begin position="354"/>
        <end position="363"/>
    </location>
</feature>
<reference evidence="3" key="1">
    <citation type="submission" date="2025-08" db="UniProtKB">
        <authorList>
            <consortium name="RefSeq"/>
        </authorList>
    </citation>
    <scope>IDENTIFICATION</scope>
    <source>
        <strain evidence="3">USDA-PBARC FA_bdor</strain>
        <tissue evidence="3">Whole organism</tissue>
    </source>
</reference>
<dbReference type="RefSeq" id="XP_011302132.1">
    <property type="nucleotide sequence ID" value="XM_011303830.1"/>
</dbReference>
<feature type="compositionally biased region" description="Basic and acidic residues" evidence="1">
    <location>
        <begin position="744"/>
        <end position="761"/>
    </location>
</feature>
<keyword evidence="2" id="KW-1185">Reference proteome</keyword>
<sequence length="822" mass="93670">MVYESDFYTTRRPYTRPISSHYTITALNHLPHTIPYVGHKRLVHVIHTPYPVIHYTRQVPVPIRIYSRVRPSVIAAELQRIRDLPRPSSVSYVSRYLNSRDNILFDDEAREIRARADSLLRKIHVFVPRPLSSDFAEVIVPERMRSDDYIRRLLQGRNSAKKEDESPNWYDTPAHREFGSGHLAAVSYTGGKPHSRRRPYYKVADLRAADVQSDVNLLSYYAKNRQAAASAYPDPPLTERELRKARALAEEFIASAAPRASPDPEPVCKPNLGKAYQLQEVKQSVVKKEQEEIQEEKPEVKEKKVRSARRKSAKAEKIVEPEPEPVEEASATPEPQPEPVEEVVAIPEPEPLQEEVNVVNSEPEPIPVQPELQPESEIIPVESEPEPEPLPAESESEPVPAESEPEPVPAQSESEPVPAESEPEPLPAESEPEPLPAESEPEPVPTELEPEQQVLAETEPEPQVAEPEAEPQVEEPSEVRTHTPEVFPEESVEPEVQQLEEPVVIESDESPRVQEEAEIPEPQTDVPEEIQRPKEAETPADLEAGEEEREGAVDAPQMPDLEGDPAEDVEDVEEVEVDDYWGSAEDKQETDDEVLQRKLDEEELRRQVEELKRQAEEEKRRQAEQARLAEERWKAEIEERERLEREARAARLREIEEQEKAEAERIAEEERLEAERTRDARIAEEQRRAAELEEIIAREEEERYAIERASEEARKRQDIEEKLAEIALSAPDDSAAHRSSSTDCHCHDNTKSQDHEERPDSPDADDDTHVEEETNCLSTDHDDLSDCHPYDGEHEGFNSVPVLEVPVDHTPKIEEITDDEDA</sequence>
<feature type="compositionally biased region" description="Basic and acidic residues" evidence="1">
    <location>
        <begin position="806"/>
        <end position="815"/>
    </location>
</feature>
<accession>A0A9R1T393</accession>
<feature type="compositionally biased region" description="Basic and acidic residues" evidence="1">
    <location>
        <begin position="779"/>
        <end position="796"/>
    </location>
</feature>
<dbReference type="KEGG" id="fas:105265974"/>
<feature type="region of interest" description="Disordered" evidence="1">
    <location>
        <begin position="657"/>
        <end position="678"/>
    </location>
</feature>
<feature type="compositionally biased region" description="Basic residues" evidence="1">
    <location>
        <begin position="303"/>
        <end position="312"/>
    </location>
</feature>
<feature type="region of interest" description="Disordered" evidence="1">
    <location>
        <begin position="725"/>
        <end position="822"/>
    </location>
</feature>
<feature type="compositionally biased region" description="Low complexity" evidence="1">
    <location>
        <begin position="391"/>
        <end position="402"/>
    </location>
</feature>
<proteinExistence type="predicted"/>
<protein>
    <submittedName>
        <fullName evidence="3">Titin isoform X1</fullName>
    </submittedName>
</protein>
<dbReference type="OrthoDB" id="8194914at2759"/>
<dbReference type="GeneID" id="105265974"/>
<feature type="compositionally biased region" description="Low complexity" evidence="1">
    <location>
        <begin position="494"/>
        <end position="505"/>
    </location>
</feature>
<feature type="compositionally biased region" description="Acidic residues" evidence="1">
    <location>
        <begin position="561"/>
        <end position="579"/>
    </location>
</feature>
<evidence type="ECO:0000313" key="2">
    <source>
        <dbReference type="Proteomes" id="UP000694866"/>
    </source>
</evidence>
<dbReference type="Proteomes" id="UP000694866">
    <property type="component" value="Unplaced"/>
</dbReference>
<feature type="compositionally biased region" description="Acidic residues" evidence="1">
    <location>
        <begin position="538"/>
        <end position="549"/>
    </location>
</feature>
<feature type="compositionally biased region" description="Acidic residues" evidence="1">
    <location>
        <begin position="467"/>
        <end position="476"/>
    </location>
</feature>